<keyword evidence="3" id="KW-1185">Reference proteome</keyword>
<dbReference type="InParanoid" id="F4WQ05"/>
<protein>
    <submittedName>
        <fullName evidence="2">Uncharacterized protein</fullName>
    </submittedName>
</protein>
<dbReference type="Proteomes" id="UP000007755">
    <property type="component" value="Unassembled WGS sequence"/>
</dbReference>
<feature type="compositionally biased region" description="Basic residues" evidence="1">
    <location>
        <begin position="20"/>
        <end position="31"/>
    </location>
</feature>
<feature type="compositionally biased region" description="Polar residues" evidence="1">
    <location>
        <begin position="57"/>
        <end position="69"/>
    </location>
</feature>
<organism evidence="3">
    <name type="scientific">Acromyrmex echinatior</name>
    <name type="common">Panamanian leafcutter ant</name>
    <name type="synonym">Acromyrmex octospinosus echinatior</name>
    <dbReference type="NCBI Taxonomy" id="103372"/>
    <lineage>
        <taxon>Eukaryota</taxon>
        <taxon>Metazoa</taxon>
        <taxon>Ecdysozoa</taxon>
        <taxon>Arthropoda</taxon>
        <taxon>Hexapoda</taxon>
        <taxon>Insecta</taxon>
        <taxon>Pterygota</taxon>
        <taxon>Neoptera</taxon>
        <taxon>Endopterygota</taxon>
        <taxon>Hymenoptera</taxon>
        <taxon>Apocrita</taxon>
        <taxon>Aculeata</taxon>
        <taxon>Formicoidea</taxon>
        <taxon>Formicidae</taxon>
        <taxon>Myrmicinae</taxon>
        <taxon>Acromyrmex</taxon>
    </lineage>
</organism>
<gene>
    <name evidence="2" type="ORF">G5I_07941</name>
</gene>
<dbReference type="AlphaFoldDB" id="F4WQ05"/>
<name>F4WQ05_ACREC</name>
<evidence type="ECO:0000313" key="2">
    <source>
        <dbReference type="EMBL" id="EGI63703.1"/>
    </source>
</evidence>
<evidence type="ECO:0000256" key="1">
    <source>
        <dbReference type="SAM" id="MobiDB-lite"/>
    </source>
</evidence>
<proteinExistence type="predicted"/>
<accession>F4WQ05</accession>
<evidence type="ECO:0000313" key="3">
    <source>
        <dbReference type="Proteomes" id="UP000007755"/>
    </source>
</evidence>
<reference evidence="2" key="1">
    <citation type="submission" date="2011-02" db="EMBL/GenBank/DDBJ databases">
        <title>The genome of the leaf-cutting ant Acromyrmex echinatior suggests key adaptations to social evolution and fungus farming.</title>
        <authorList>
            <person name="Nygaard S."/>
            <person name="Zhang G."/>
        </authorList>
    </citation>
    <scope>NUCLEOTIDE SEQUENCE</scope>
</reference>
<sequence length="117" mass="13077">MFGVSAPMARRQLRPDNSGVHRRRQQRRDRKGHGTKERGTEERYPRRSVARGEDGSPSKSSLVTMNGPNESRGPIKDYSRRRFTITGLALGSIPEVRGTKGTSKMEEGGKSNFFTLA</sequence>
<feature type="region of interest" description="Disordered" evidence="1">
    <location>
        <begin position="1"/>
        <end position="80"/>
    </location>
</feature>
<dbReference type="EMBL" id="GL888262">
    <property type="protein sequence ID" value="EGI63703.1"/>
    <property type="molecule type" value="Genomic_DNA"/>
</dbReference>
<feature type="compositionally biased region" description="Basic and acidic residues" evidence="1">
    <location>
        <begin position="32"/>
        <end position="56"/>
    </location>
</feature>
<feature type="region of interest" description="Disordered" evidence="1">
    <location>
        <begin position="95"/>
        <end position="117"/>
    </location>
</feature>